<dbReference type="Gene3D" id="3.30.450.20">
    <property type="entry name" value="PAS domain"/>
    <property type="match status" value="1"/>
</dbReference>
<dbReference type="GO" id="GO:0005524">
    <property type="term" value="F:ATP binding"/>
    <property type="evidence" value="ECO:0007669"/>
    <property type="project" value="UniProtKB-KW"/>
</dbReference>
<evidence type="ECO:0000256" key="2">
    <source>
        <dbReference type="ARBA" id="ARBA00012438"/>
    </source>
</evidence>
<keyword evidence="4" id="KW-0808">Transferase</keyword>
<dbReference type="RefSeq" id="WP_090191022.1">
    <property type="nucleotide sequence ID" value="NZ_FOTF01000021.1"/>
</dbReference>
<dbReference type="InterPro" id="IPR011102">
    <property type="entry name" value="Sig_transdc_His_kinase_HWE"/>
</dbReference>
<evidence type="ECO:0000256" key="5">
    <source>
        <dbReference type="ARBA" id="ARBA00022741"/>
    </source>
</evidence>
<evidence type="ECO:0000313" key="10">
    <source>
        <dbReference type="EMBL" id="SFL47694.1"/>
    </source>
</evidence>
<proteinExistence type="predicted"/>
<evidence type="ECO:0000256" key="8">
    <source>
        <dbReference type="SAM" id="MobiDB-lite"/>
    </source>
</evidence>
<keyword evidence="11" id="KW-1185">Reference proteome</keyword>
<dbReference type="PANTHER" id="PTHR41523:SF8">
    <property type="entry name" value="ETHYLENE RESPONSE SENSOR PROTEIN"/>
    <property type="match status" value="1"/>
</dbReference>
<comment type="catalytic activity">
    <reaction evidence="1">
        <text>ATP + protein L-histidine = ADP + protein N-phospho-L-histidine.</text>
        <dbReference type="EC" id="2.7.13.3"/>
    </reaction>
</comment>
<dbReference type="EC" id="2.7.13.3" evidence="2"/>
<dbReference type="SMART" id="SM00911">
    <property type="entry name" value="HWE_HK"/>
    <property type="match status" value="1"/>
</dbReference>
<dbReference type="STRING" id="195913.SAMN04488004_12140"/>
<evidence type="ECO:0000313" key="11">
    <source>
        <dbReference type="Proteomes" id="UP000199550"/>
    </source>
</evidence>
<keyword evidence="5" id="KW-0547">Nucleotide-binding</keyword>
<evidence type="ECO:0000256" key="7">
    <source>
        <dbReference type="ARBA" id="ARBA00022840"/>
    </source>
</evidence>
<dbReference type="InterPro" id="IPR035965">
    <property type="entry name" value="PAS-like_dom_sf"/>
</dbReference>
<reference evidence="11" key="1">
    <citation type="submission" date="2016-10" db="EMBL/GenBank/DDBJ databases">
        <authorList>
            <person name="Varghese N."/>
            <person name="Submissions S."/>
        </authorList>
    </citation>
    <scope>NUCLEOTIDE SEQUENCE [LARGE SCALE GENOMIC DNA]</scope>
    <source>
        <strain evidence="11">DSM 16199</strain>
    </source>
</reference>
<evidence type="ECO:0000256" key="1">
    <source>
        <dbReference type="ARBA" id="ARBA00000085"/>
    </source>
</evidence>
<dbReference type="Gene3D" id="3.30.565.10">
    <property type="entry name" value="Histidine kinase-like ATPase, C-terminal domain"/>
    <property type="match status" value="1"/>
</dbReference>
<accession>A0A1I4I076</accession>
<evidence type="ECO:0000256" key="4">
    <source>
        <dbReference type="ARBA" id="ARBA00022679"/>
    </source>
</evidence>
<dbReference type="EMBL" id="FOTF01000021">
    <property type="protein sequence ID" value="SFL47694.1"/>
    <property type="molecule type" value="Genomic_DNA"/>
</dbReference>
<dbReference type="Proteomes" id="UP000199550">
    <property type="component" value="Unassembled WGS sequence"/>
</dbReference>
<gene>
    <name evidence="10" type="ORF">SAMN04488004_12140</name>
</gene>
<dbReference type="OrthoDB" id="489241at2"/>
<keyword evidence="7" id="KW-0067">ATP-binding</keyword>
<dbReference type="AlphaFoldDB" id="A0A1I4I076"/>
<dbReference type="SUPFAM" id="SSF55874">
    <property type="entry name" value="ATPase domain of HSP90 chaperone/DNA topoisomerase II/histidine kinase"/>
    <property type="match status" value="1"/>
</dbReference>
<evidence type="ECO:0000256" key="3">
    <source>
        <dbReference type="ARBA" id="ARBA00022553"/>
    </source>
</evidence>
<dbReference type="SUPFAM" id="SSF55785">
    <property type="entry name" value="PYP-like sensor domain (PAS domain)"/>
    <property type="match status" value="1"/>
</dbReference>
<dbReference type="InterPro" id="IPR036890">
    <property type="entry name" value="HATPase_C_sf"/>
</dbReference>
<keyword evidence="3" id="KW-0597">Phosphoprotein</keyword>
<evidence type="ECO:0000256" key="6">
    <source>
        <dbReference type="ARBA" id="ARBA00022777"/>
    </source>
</evidence>
<evidence type="ECO:0000259" key="9">
    <source>
        <dbReference type="SMART" id="SM00911"/>
    </source>
</evidence>
<dbReference type="PANTHER" id="PTHR41523">
    <property type="entry name" value="TWO-COMPONENT SYSTEM SENSOR PROTEIN"/>
    <property type="match status" value="1"/>
</dbReference>
<feature type="domain" description="Signal transduction histidine kinase HWE region" evidence="9">
    <location>
        <begin position="154"/>
        <end position="235"/>
    </location>
</feature>
<dbReference type="Pfam" id="PF07536">
    <property type="entry name" value="HWE_HK"/>
    <property type="match status" value="1"/>
</dbReference>
<dbReference type="GO" id="GO:0004673">
    <property type="term" value="F:protein histidine kinase activity"/>
    <property type="evidence" value="ECO:0007669"/>
    <property type="project" value="UniProtKB-EC"/>
</dbReference>
<feature type="region of interest" description="Disordered" evidence="8">
    <location>
        <begin position="1"/>
        <end position="20"/>
    </location>
</feature>
<protein>
    <recommendedName>
        <fullName evidence="2">histidine kinase</fullName>
        <ecNumber evidence="2">2.7.13.3</ecNumber>
    </recommendedName>
</protein>
<keyword evidence="6 10" id="KW-0418">Kinase</keyword>
<sequence length="344" mass="37156">MSQTEPLAASAAPPSDALPPLGMRVTDLGLGLGTIDYIADTITLDDRAAALFELPANAPVPRKTLHAQIHPDDIGEVECLVEQMLSPQLPNFIDVIHRVQTADGSERWVSARKRVSFGPADANGIMPPVSGIVAIMDMTPHKKAERQVQDLMRETNHRLKNLLTVVQSIARMTARSCDVSEFLPRFNARLRALSHNQDLLVSRGHEGVVLGDLVREQLRPFSGDANAAISISGPDLPLRFAAIQPIGLALHELATNAAKYGALSVPDGTLDIRWDIQDGQFTLSWTESGGPVVVPPQRTGFGSTVLRGMTRSALEAEVTLRYDPTGVHWGVTCDPSIVRDPAAL</sequence>
<organism evidence="10 11">
    <name type="scientific">Loktanella salsilacus</name>
    <dbReference type="NCBI Taxonomy" id="195913"/>
    <lineage>
        <taxon>Bacteria</taxon>
        <taxon>Pseudomonadati</taxon>
        <taxon>Pseudomonadota</taxon>
        <taxon>Alphaproteobacteria</taxon>
        <taxon>Rhodobacterales</taxon>
        <taxon>Roseobacteraceae</taxon>
        <taxon>Loktanella</taxon>
    </lineage>
</organism>
<name>A0A1I4I076_9RHOB</name>